<dbReference type="AlphaFoldDB" id="A0A8C5DLX9"/>
<sequence>MKPQSWIRRNWLWAGGGALVSIHLLTWLMQRMMKNSVRSENTRRHKPAEDRVD</sequence>
<evidence type="ECO:0000313" key="3">
    <source>
        <dbReference type="Proteomes" id="UP000694680"/>
    </source>
</evidence>
<proteinExistence type="predicted"/>
<reference evidence="2" key="1">
    <citation type="submission" date="2020-06" db="EMBL/GenBank/DDBJ databases">
        <authorList>
            <consortium name="Wellcome Sanger Institute Data Sharing"/>
        </authorList>
    </citation>
    <scope>NUCLEOTIDE SEQUENCE [LARGE SCALE GENOMIC DNA]</scope>
</reference>
<evidence type="ECO:0000256" key="1">
    <source>
        <dbReference type="SAM" id="Phobius"/>
    </source>
</evidence>
<organism evidence="2 3">
    <name type="scientific">Gouania willdenowi</name>
    <name type="common">Blunt-snouted clingfish</name>
    <name type="synonym">Lepadogaster willdenowi</name>
    <dbReference type="NCBI Taxonomy" id="441366"/>
    <lineage>
        <taxon>Eukaryota</taxon>
        <taxon>Metazoa</taxon>
        <taxon>Chordata</taxon>
        <taxon>Craniata</taxon>
        <taxon>Vertebrata</taxon>
        <taxon>Euteleostomi</taxon>
        <taxon>Actinopterygii</taxon>
        <taxon>Neopterygii</taxon>
        <taxon>Teleostei</taxon>
        <taxon>Neoteleostei</taxon>
        <taxon>Acanthomorphata</taxon>
        <taxon>Ovalentaria</taxon>
        <taxon>Blenniimorphae</taxon>
        <taxon>Blenniiformes</taxon>
        <taxon>Gobiesocoidei</taxon>
        <taxon>Gobiesocidae</taxon>
        <taxon>Gobiesocinae</taxon>
        <taxon>Gouania</taxon>
    </lineage>
</organism>
<dbReference type="Ensembl" id="ENSGWIT00000009767.1">
    <property type="protein sequence ID" value="ENSGWIP00000008739.1"/>
    <property type="gene ID" value="ENSGWIG00000005224.1"/>
</dbReference>
<keyword evidence="1" id="KW-0472">Membrane</keyword>
<evidence type="ECO:0000313" key="2">
    <source>
        <dbReference type="Ensembl" id="ENSGWIP00000008739.1"/>
    </source>
</evidence>
<feature type="transmembrane region" description="Helical" evidence="1">
    <location>
        <begin position="12"/>
        <end position="29"/>
    </location>
</feature>
<keyword evidence="1" id="KW-1133">Transmembrane helix</keyword>
<accession>A0A8C5DLX9</accession>
<name>A0A8C5DLX9_GOUWI</name>
<dbReference type="Proteomes" id="UP000694680">
    <property type="component" value="Chromosome 11"/>
</dbReference>
<reference evidence="2" key="2">
    <citation type="submission" date="2025-08" db="UniProtKB">
        <authorList>
            <consortium name="Ensembl"/>
        </authorList>
    </citation>
    <scope>IDENTIFICATION</scope>
</reference>
<reference evidence="2" key="3">
    <citation type="submission" date="2025-09" db="UniProtKB">
        <authorList>
            <consortium name="Ensembl"/>
        </authorList>
    </citation>
    <scope>IDENTIFICATION</scope>
</reference>
<protein>
    <submittedName>
        <fullName evidence="2">Uncharacterized protein</fullName>
    </submittedName>
</protein>
<keyword evidence="3" id="KW-1185">Reference proteome</keyword>
<keyword evidence="1" id="KW-0812">Transmembrane</keyword>